<dbReference type="Pfam" id="PF01593">
    <property type="entry name" value="Amino_oxidase"/>
    <property type="match status" value="1"/>
</dbReference>
<dbReference type="Gene3D" id="3.50.50.60">
    <property type="entry name" value="FAD/NAD(P)-binding domain"/>
    <property type="match status" value="2"/>
</dbReference>
<proteinExistence type="predicted"/>
<dbReference type="RefSeq" id="WP_338102257.1">
    <property type="nucleotide sequence ID" value="NZ_CP131060.1"/>
</dbReference>
<dbReference type="GeneID" id="89230575"/>
<dbReference type="SUPFAM" id="SSF51905">
    <property type="entry name" value="FAD/NAD(P)-binding domain"/>
    <property type="match status" value="1"/>
</dbReference>
<dbReference type="InterPro" id="IPR002937">
    <property type="entry name" value="Amino_oxidase"/>
</dbReference>
<dbReference type="GO" id="GO:0016491">
    <property type="term" value="F:oxidoreductase activity"/>
    <property type="evidence" value="ECO:0007669"/>
    <property type="project" value="InterPro"/>
</dbReference>
<dbReference type="InterPro" id="IPR036188">
    <property type="entry name" value="FAD/NAD-bd_sf"/>
</dbReference>
<feature type="compositionally biased region" description="Polar residues" evidence="1">
    <location>
        <begin position="218"/>
        <end position="240"/>
    </location>
</feature>
<accession>A0AA96V4S0</accession>
<feature type="domain" description="Amine oxidase" evidence="2">
    <location>
        <begin position="19"/>
        <end position="469"/>
    </location>
</feature>
<evidence type="ECO:0000256" key="1">
    <source>
        <dbReference type="SAM" id="MobiDB-lite"/>
    </source>
</evidence>
<organism evidence="3 4">
    <name type="scientific">Methanolapillus millepedarum</name>
    <dbReference type="NCBI Taxonomy" id="3028296"/>
    <lineage>
        <taxon>Archaea</taxon>
        <taxon>Methanobacteriati</taxon>
        <taxon>Methanobacteriota</taxon>
        <taxon>Stenosarchaea group</taxon>
        <taxon>Methanomicrobia</taxon>
        <taxon>Methanosarcinales</taxon>
        <taxon>Methanosarcinaceae</taxon>
        <taxon>Methanolapillus</taxon>
    </lineage>
</organism>
<feature type="compositionally biased region" description="Basic and acidic residues" evidence="1">
    <location>
        <begin position="206"/>
        <end position="217"/>
    </location>
</feature>
<dbReference type="Proteomes" id="UP001303587">
    <property type="component" value="Chromosome"/>
</dbReference>
<sequence length="520" mass="57538">MKPGSENETYDAIVVGGGISGLLSALVLSKHGSRVLVLEKDSVVGGNCRTYNVDGFMVDTGPHAITALRAGPLPNLMNQYFSTVPTFHPYGDYYIRTRDSLVRCPTNVRGFMGCAYLPLSDRLKLTSTIASVFVKAGMGADYSQKTVYECLPKKLGPETMAFADTFSMFMSGRGMKETTVHRMLAGSGVVKEQNLTREDFEAIVRGESDLGKQKEDSSQNGQYSVRSSGHAETSKPVQEPSSMFTVAKKMMTHGGSFTTQGYPVGGIQSVTNCVLSSMPENADIKTGCKVTEILTEEGRNGKLKATGVSVEDETYYSDLIIYTAFASRLPQIMALPSEYVQKLERIDHTVSLTIWLGFDKKMPEYDYVGSEVQFENMPYWGGSTSNYDEKLAPPDCQNAGFAFIPRPQKNIRSRVKDAYDQIFEMTPDVEKHVVMRHEQITVPEKAAVTISGEFADIRTPIENFYVAGTDADKRSMGVTRASYSVVELLGKLEEDGKLMRKNNFAGYNFDRKYLPDLKKN</sequence>
<dbReference type="PANTHER" id="PTHR43734:SF1">
    <property type="entry name" value="PHYTOENE DESATURASE"/>
    <property type="match status" value="1"/>
</dbReference>
<keyword evidence="4" id="KW-1185">Reference proteome</keyword>
<dbReference type="PANTHER" id="PTHR43734">
    <property type="entry name" value="PHYTOENE DESATURASE"/>
    <property type="match status" value="1"/>
</dbReference>
<gene>
    <name evidence="3" type="ORF">MsAc7_14800</name>
</gene>
<name>A0AA96V4S0_9EURY</name>
<evidence type="ECO:0000313" key="3">
    <source>
        <dbReference type="EMBL" id="WNY25915.1"/>
    </source>
</evidence>
<reference evidence="3 4" key="1">
    <citation type="submission" date="2023-07" db="EMBL/GenBank/DDBJ databases">
        <title>Closed genoem sequence of Methanosarcinaceae archaeon Ac7.</title>
        <authorList>
            <person name="Poehlein A."/>
            <person name="Protasov E."/>
            <person name="Platt K."/>
            <person name="Reeh H."/>
            <person name="Daniel R."/>
            <person name="Brune A."/>
        </authorList>
    </citation>
    <scope>NUCLEOTIDE SEQUENCE [LARGE SCALE GENOMIC DNA]</scope>
    <source>
        <strain evidence="3 4">Ac7</strain>
    </source>
</reference>
<dbReference type="AlphaFoldDB" id="A0AA96V4S0"/>
<protein>
    <recommendedName>
        <fullName evidence="2">Amine oxidase domain-containing protein</fullName>
    </recommendedName>
</protein>
<feature type="region of interest" description="Disordered" evidence="1">
    <location>
        <begin position="206"/>
        <end position="240"/>
    </location>
</feature>
<evidence type="ECO:0000313" key="4">
    <source>
        <dbReference type="Proteomes" id="UP001303587"/>
    </source>
</evidence>
<evidence type="ECO:0000259" key="2">
    <source>
        <dbReference type="Pfam" id="PF01593"/>
    </source>
</evidence>
<dbReference type="EMBL" id="CP131060">
    <property type="protein sequence ID" value="WNY25915.1"/>
    <property type="molecule type" value="Genomic_DNA"/>
</dbReference>